<evidence type="ECO:0000256" key="1">
    <source>
        <dbReference type="ARBA" id="ARBA00023015"/>
    </source>
</evidence>
<dbReference type="PROSITE" id="PS50949">
    <property type="entry name" value="HTH_GNTR"/>
    <property type="match status" value="1"/>
</dbReference>
<dbReference type="InterPro" id="IPR036388">
    <property type="entry name" value="WH-like_DNA-bd_sf"/>
</dbReference>
<evidence type="ECO:0000313" key="4">
    <source>
        <dbReference type="EMBL" id="KEO43869.1"/>
    </source>
</evidence>
<name>A0A074JCV1_STRSL</name>
<accession>A0A074JCV1</accession>
<dbReference type="SUPFAM" id="SSF46785">
    <property type="entry name" value="Winged helix' DNA-binding domain"/>
    <property type="match status" value="1"/>
</dbReference>
<keyword evidence="2" id="KW-0238">DNA-binding</keyword>
<dbReference type="Proteomes" id="UP000027855">
    <property type="component" value="Unassembled WGS sequence"/>
</dbReference>
<protein>
    <submittedName>
        <fullName evidence="4">GntR family transcriptional regulator</fullName>
    </submittedName>
</protein>
<dbReference type="SMART" id="SM00345">
    <property type="entry name" value="HTH_GNTR"/>
    <property type="match status" value="1"/>
</dbReference>
<dbReference type="AlphaFoldDB" id="A0A074JCV1"/>
<dbReference type="Gene3D" id="1.10.10.10">
    <property type="entry name" value="Winged helix-like DNA-binding domain superfamily/Winged helix DNA-binding domain"/>
    <property type="match status" value="1"/>
</dbReference>
<dbReference type="EMBL" id="JJMT01000025">
    <property type="protein sequence ID" value="KEO43869.1"/>
    <property type="molecule type" value="Genomic_DNA"/>
</dbReference>
<dbReference type="RefSeq" id="WP_002886850.1">
    <property type="nucleotide sequence ID" value="NZ_CP177180.1"/>
</dbReference>
<keyword evidence="3" id="KW-0804">Transcription</keyword>
<gene>
    <name evidence="4" type="ORF">DL07_05875</name>
</gene>
<dbReference type="PANTHER" id="PTHR38445:SF6">
    <property type="entry name" value="GNTR-FAMILY TRANSCRIPTIONAL REGULATOR"/>
    <property type="match status" value="1"/>
</dbReference>
<evidence type="ECO:0000313" key="5">
    <source>
        <dbReference type="Proteomes" id="UP000027855"/>
    </source>
</evidence>
<evidence type="ECO:0000256" key="2">
    <source>
        <dbReference type="ARBA" id="ARBA00023125"/>
    </source>
</evidence>
<comment type="caution">
    <text evidence="4">The sequence shown here is derived from an EMBL/GenBank/DDBJ whole genome shotgun (WGS) entry which is preliminary data.</text>
</comment>
<dbReference type="GO" id="GO:0003677">
    <property type="term" value="F:DNA binding"/>
    <property type="evidence" value="ECO:0007669"/>
    <property type="project" value="UniProtKB-KW"/>
</dbReference>
<keyword evidence="1" id="KW-0805">Transcription regulation</keyword>
<dbReference type="InterPro" id="IPR036390">
    <property type="entry name" value="WH_DNA-bd_sf"/>
</dbReference>
<dbReference type="GO" id="GO:0003700">
    <property type="term" value="F:DNA-binding transcription factor activity"/>
    <property type="evidence" value="ECO:0007669"/>
    <property type="project" value="InterPro"/>
</dbReference>
<dbReference type="InterPro" id="IPR000524">
    <property type="entry name" value="Tscrpt_reg_HTH_GntR"/>
</dbReference>
<dbReference type="CDD" id="cd07377">
    <property type="entry name" value="WHTH_GntR"/>
    <property type="match status" value="1"/>
</dbReference>
<dbReference type="PANTHER" id="PTHR38445">
    <property type="entry name" value="HTH-TYPE TRANSCRIPTIONAL REPRESSOR YTRA"/>
    <property type="match status" value="1"/>
</dbReference>
<organism evidence="4 5">
    <name type="scientific">Streptococcus salivarius</name>
    <dbReference type="NCBI Taxonomy" id="1304"/>
    <lineage>
        <taxon>Bacteria</taxon>
        <taxon>Bacillati</taxon>
        <taxon>Bacillota</taxon>
        <taxon>Bacilli</taxon>
        <taxon>Lactobacillales</taxon>
        <taxon>Streptococcaceae</taxon>
        <taxon>Streptococcus</taxon>
    </lineage>
</organism>
<dbReference type="Pfam" id="PF00392">
    <property type="entry name" value="GntR"/>
    <property type="match status" value="1"/>
</dbReference>
<sequence>MAWTFDEKSPIYLQIAYRVKLKIASKELSMGQQLLPVREFAQEAGVNPNTVQRAFQELEKEGLVYSARTSGRFVTEDEKLIDQKRHEIAQSLMKNFVTEMAAIGFNSPEIKAIITDYIEQTGKDL</sequence>
<evidence type="ECO:0000256" key="3">
    <source>
        <dbReference type="ARBA" id="ARBA00023163"/>
    </source>
</evidence>
<reference evidence="4 5" key="1">
    <citation type="submission" date="2014-04" db="EMBL/GenBank/DDBJ databases">
        <title>Variable characteristics of bacteriocin-producing Streptococcus salivarius strains isolated from Malaysian subjects.</title>
        <authorList>
            <person name="Philip K."/>
            <person name="Barbour A."/>
        </authorList>
    </citation>
    <scope>NUCLEOTIDE SEQUENCE [LARGE SCALE GENOMIC DNA]</scope>
    <source>
        <strain evidence="4 5">NU10</strain>
    </source>
</reference>
<proteinExistence type="predicted"/>